<evidence type="ECO:0000313" key="4">
    <source>
        <dbReference type="Proteomes" id="UP001320876"/>
    </source>
</evidence>
<evidence type="ECO:0000259" key="2">
    <source>
        <dbReference type="Pfam" id="PF08291"/>
    </source>
</evidence>
<evidence type="ECO:0000313" key="3">
    <source>
        <dbReference type="EMBL" id="MCW1921479.1"/>
    </source>
</evidence>
<dbReference type="SUPFAM" id="SSF55166">
    <property type="entry name" value="Hedgehog/DD-peptidase"/>
    <property type="match status" value="1"/>
</dbReference>
<keyword evidence="1" id="KW-1133">Transmembrane helix</keyword>
<dbReference type="InterPro" id="IPR013230">
    <property type="entry name" value="Peptidase_M15A_C"/>
</dbReference>
<dbReference type="Proteomes" id="UP001320876">
    <property type="component" value="Unassembled WGS sequence"/>
</dbReference>
<keyword evidence="3" id="KW-0378">Hydrolase</keyword>
<dbReference type="Gene3D" id="3.30.1380.10">
    <property type="match status" value="1"/>
</dbReference>
<dbReference type="InterPro" id="IPR006311">
    <property type="entry name" value="TAT_signal"/>
</dbReference>
<feature type="transmembrane region" description="Helical" evidence="1">
    <location>
        <begin position="21"/>
        <end position="43"/>
    </location>
</feature>
<comment type="caution">
    <text evidence="3">The sequence shown here is derived from an EMBL/GenBank/DDBJ whole genome shotgun (WGS) entry which is preliminary data.</text>
</comment>
<dbReference type="PROSITE" id="PS51318">
    <property type="entry name" value="TAT"/>
    <property type="match status" value="1"/>
</dbReference>
<dbReference type="RefSeq" id="WP_264485588.1">
    <property type="nucleotide sequence ID" value="NZ_JAPDDT010000001.1"/>
</dbReference>
<name>A0ABT3GCY5_9BACT</name>
<accession>A0ABT3GCY5</accession>
<dbReference type="GO" id="GO:0004180">
    <property type="term" value="F:carboxypeptidase activity"/>
    <property type="evidence" value="ECO:0007669"/>
    <property type="project" value="UniProtKB-KW"/>
</dbReference>
<keyword evidence="4" id="KW-1185">Reference proteome</keyword>
<proteinExistence type="predicted"/>
<organism evidence="3 4">
    <name type="scientific">Luteolibacter arcticus</name>
    <dbReference type="NCBI Taxonomy" id="1581411"/>
    <lineage>
        <taxon>Bacteria</taxon>
        <taxon>Pseudomonadati</taxon>
        <taxon>Verrucomicrobiota</taxon>
        <taxon>Verrucomicrobiia</taxon>
        <taxon>Verrucomicrobiales</taxon>
        <taxon>Verrucomicrobiaceae</taxon>
        <taxon>Luteolibacter</taxon>
    </lineage>
</organism>
<dbReference type="EMBL" id="JAPDDT010000001">
    <property type="protein sequence ID" value="MCW1921479.1"/>
    <property type="molecule type" value="Genomic_DNA"/>
</dbReference>
<dbReference type="Pfam" id="PF08291">
    <property type="entry name" value="Peptidase_M15_3"/>
    <property type="match status" value="1"/>
</dbReference>
<protein>
    <submittedName>
        <fullName evidence="3">D-Ala-D-Ala carboxypeptidase family metallohydrolase</fullName>
    </submittedName>
</protein>
<evidence type="ECO:0000256" key="1">
    <source>
        <dbReference type="SAM" id="Phobius"/>
    </source>
</evidence>
<dbReference type="InterPro" id="IPR009045">
    <property type="entry name" value="Zn_M74/Hedgehog-like"/>
</dbReference>
<feature type="domain" description="Peptidase M15A C-terminal" evidence="2">
    <location>
        <begin position="111"/>
        <end position="206"/>
    </location>
</feature>
<keyword evidence="3" id="KW-0121">Carboxypeptidase</keyword>
<keyword evidence="1" id="KW-0812">Transmembrane</keyword>
<sequence length="214" mass="23155">MLIDPSRGESAHIPLQSRRGALGTLGAGALALLGTTGSASAFFSKKPKITIVTAASTVDLSGLPAEWVARQGRELKAYSDFLASLRLQRLTPRQVIEAHAKQRGSVWNALPPRAYWRQMVPTLRVIDRVAIQLGQPVKEIVSAYRAPAYNSRCPGAKSGSYHQANVAIDVQFPVATSTVAQTARTLRSSGLFRGGVGRYSTFTHIDTRGQNVDW</sequence>
<keyword evidence="3" id="KW-0645">Protease</keyword>
<keyword evidence="1" id="KW-0472">Membrane</keyword>
<reference evidence="3 4" key="1">
    <citation type="submission" date="2022-10" db="EMBL/GenBank/DDBJ databases">
        <title>Luteolibacter arcticus strain CCTCC AB 2014275, whole genome shotgun sequencing project.</title>
        <authorList>
            <person name="Zhao G."/>
            <person name="Shen L."/>
        </authorList>
    </citation>
    <scope>NUCLEOTIDE SEQUENCE [LARGE SCALE GENOMIC DNA]</scope>
    <source>
        <strain evidence="3 4">CCTCC AB 2014275</strain>
    </source>
</reference>
<gene>
    <name evidence="3" type="ORF">OKA05_02875</name>
</gene>